<evidence type="ECO:0000259" key="2">
    <source>
        <dbReference type="Pfam" id="PF13454"/>
    </source>
</evidence>
<dbReference type="Gene3D" id="3.50.50.60">
    <property type="entry name" value="FAD/NAD(P)-binding domain"/>
    <property type="match status" value="1"/>
</dbReference>
<protein>
    <submittedName>
        <fullName evidence="3">Putative NAD(P)/FAD-binding protein YdhS</fullName>
    </submittedName>
</protein>
<dbReference type="Proteomes" id="UP000591272">
    <property type="component" value="Unassembled WGS sequence"/>
</dbReference>
<organism evidence="3 4">
    <name type="scientific">Actinomadura citrea</name>
    <dbReference type="NCBI Taxonomy" id="46158"/>
    <lineage>
        <taxon>Bacteria</taxon>
        <taxon>Bacillati</taxon>
        <taxon>Actinomycetota</taxon>
        <taxon>Actinomycetes</taxon>
        <taxon>Streptosporangiales</taxon>
        <taxon>Thermomonosporaceae</taxon>
        <taxon>Actinomadura</taxon>
    </lineage>
</organism>
<dbReference type="InterPro" id="IPR036188">
    <property type="entry name" value="FAD/NAD-bd_sf"/>
</dbReference>
<comment type="caution">
    <text evidence="3">The sequence shown here is derived from an EMBL/GenBank/DDBJ whole genome shotgun (WGS) entry which is preliminary data.</text>
</comment>
<dbReference type="RefSeq" id="WP_179835660.1">
    <property type="nucleotide sequence ID" value="NZ_BMRD01000010.1"/>
</dbReference>
<feature type="domain" description="FAD-dependent urate hydroxylase HpyO/Asp monooxygenase CreE-like FAD/NAD(P)-binding" evidence="2">
    <location>
        <begin position="15"/>
        <end position="162"/>
    </location>
</feature>
<dbReference type="AlphaFoldDB" id="A0A7Y9GGH2"/>
<gene>
    <name evidence="3" type="ORF">BJ999_005151</name>
</gene>
<evidence type="ECO:0000256" key="1">
    <source>
        <dbReference type="SAM" id="Phobius"/>
    </source>
</evidence>
<dbReference type="InterPro" id="IPR052189">
    <property type="entry name" value="L-asp_N-monooxygenase_NS-form"/>
</dbReference>
<evidence type="ECO:0000313" key="3">
    <source>
        <dbReference type="EMBL" id="NYE14855.1"/>
    </source>
</evidence>
<evidence type="ECO:0000313" key="4">
    <source>
        <dbReference type="Proteomes" id="UP000591272"/>
    </source>
</evidence>
<sequence>MSDRAARSQNSPLVAVVGGGASATLVAAHLLRRAGPVPRLLLIDRCGLHGRGQAYSTEDPNHLLNVRAMNMSGVQDDPRHLVHWARSQGLEVSGDDFLPRTLYGRYLRDLLDTTAGRPGQVTELTGTVVSLVAEPSAAGWRLGLADGTSYRADAVVLAVGNQAPRRLPWEPPRPRYIADPWRRGALDGIDDGEPVLIVGTGLTMVDLAISLTGRHPDRVVYALSRHGLLPRPHHPPPRPPEARIVLPAEPLTLRELLRWARLTVAANGGEWHGFVDAVRPHVPALWQRLSEADRRRFLTLVARHWEVHRHRIPPASASRIDALRAAGRLHILRGGIDDIRAVAERRLSVRVRSGGKISNLEVGWLINGTGPAATPGTDMLLSSLVTAGIARPGPLGLGLDADPDGAVRDAAGRPHENLFTLGPPLRGVRYETTAIPEIRAQAAALADRLILFSRPDHRERSRQSQPTPF</sequence>
<dbReference type="SUPFAM" id="SSF51905">
    <property type="entry name" value="FAD/NAD(P)-binding domain"/>
    <property type="match status" value="1"/>
</dbReference>
<dbReference type="InterPro" id="IPR038732">
    <property type="entry name" value="HpyO/CreE_NAD-binding"/>
</dbReference>
<name>A0A7Y9GGH2_9ACTN</name>
<feature type="transmembrane region" description="Helical" evidence="1">
    <location>
        <begin position="12"/>
        <end position="31"/>
    </location>
</feature>
<dbReference type="PANTHER" id="PTHR40254">
    <property type="entry name" value="BLR0577 PROTEIN"/>
    <property type="match status" value="1"/>
</dbReference>
<reference evidence="3 4" key="1">
    <citation type="submission" date="2020-07" db="EMBL/GenBank/DDBJ databases">
        <title>Sequencing the genomes of 1000 actinobacteria strains.</title>
        <authorList>
            <person name="Klenk H.-P."/>
        </authorList>
    </citation>
    <scope>NUCLEOTIDE SEQUENCE [LARGE SCALE GENOMIC DNA]</scope>
    <source>
        <strain evidence="3 4">DSM 43461</strain>
    </source>
</reference>
<accession>A0A7Y9GGH2</accession>
<keyword evidence="1" id="KW-1133">Transmembrane helix</keyword>
<proteinExistence type="predicted"/>
<keyword evidence="1" id="KW-0472">Membrane</keyword>
<keyword evidence="1" id="KW-0812">Transmembrane</keyword>
<dbReference type="EMBL" id="JACCBT010000001">
    <property type="protein sequence ID" value="NYE14855.1"/>
    <property type="molecule type" value="Genomic_DNA"/>
</dbReference>
<dbReference type="PANTHER" id="PTHR40254:SF1">
    <property type="entry name" value="BLR0577 PROTEIN"/>
    <property type="match status" value="1"/>
</dbReference>
<dbReference type="Pfam" id="PF13454">
    <property type="entry name" value="NAD_binding_9"/>
    <property type="match status" value="1"/>
</dbReference>
<keyword evidence="4" id="KW-1185">Reference proteome</keyword>